<feature type="compositionally biased region" description="Basic and acidic residues" evidence="1">
    <location>
        <begin position="89"/>
        <end position="99"/>
    </location>
</feature>
<feature type="compositionally biased region" description="Low complexity" evidence="1">
    <location>
        <begin position="100"/>
        <end position="109"/>
    </location>
</feature>
<comment type="caution">
    <text evidence="2">The sequence shown here is derived from an EMBL/GenBank/DDBJ whole genome shotgun (WGS) entry which is preliminary data.</text>
</comment>
<name>A0A8J4BD99_9CHLO</name>
<feature type="compositionally biased region" description="Low complexity" evidence="1">
    <location>
        <begin position="247"/>
        <end position="263"/>
    </location>
</feature>
<organism evidence="2 3">
    <name type="scientific">Volvox africanus</name>
    <dbReference type="NCBI Taxonomy" id="51714"/>
    <lineage>
        <taxon>Eukaryota</taxon>
        <taxon>Viridiplantae</taxon>
        <taxon>Chlorophyta</taxon>
        <taxon>core chlorophytes</taxon>
        <taxon>Chlorophyceae</taxon>
        <taxon>CS clade</taxon>
        <taxon>Chlamydomonadales</taxon>
        <taxon>Volvocaceae</taxon>
        <taxon>Volvox</taxon>
    </lineage>
</organism>
<reference evidence="2" key="1">
    <citation type="journal article" date="2021" name="Proc. Natl. Acad. Sci. U.S.A.">
        <title>Three genomes in the algal genus Volvox reveal the fate of a haploid sex-determining region after a transition to homothallism.</title>
        <authorList>
            <person name="Yamamoto K."/>
            <person name="Hamaji T."/>
            <person name="Kawai-Toyooka H."/>
            <person name="Matsuzaki R."/>
            <person name="Takahashi F."/>
            <person name="Nishimura Y."/>
            <person name="Kawachi M."/>
            <person name="Noguchi H."/>
            <person name="Minakuchi Y."/>
            <person name="Umen J.G."/>
            <person name="Toyoda A."/>
            <person name="Nozaki H."/>
        </authorList>
    </citation>
    <scope>NUCLEOTIDE SEQUENCE</scope>
    <source>
        <strain evidence="2">NIES-3780</strain>
    </source>
</reference>
<proteinExistence type="predicted"/>
<protein>
    <submittedName>
        <fullName evidence="2">Uncharacterized protein</fullName>
    </submittedName>
</protein>
<keyword evidence="3" id="KW-1185">Reference proteome</keyword>
<evidence type="ECO:0000256" key="1">
    <source>
        <dbReference type="SAM" id="MobiDB-lite"/>
    </source>
</evidence>
<accession>A0A8J4BD99</accession>
<feature type="region of interest" description="Disordered" evidence="1">
    <location>
        <begin position="247"/>
        <end position="283"/>
    </location>
</feature>
<feature type="region of interest" description="Disordered" evidence="1">
    <location>
        <begin position="64"/>
        <end position="119"/>
    </location>
</feature>
<sequence length="430" mass="45092">MTLARVKPQVSCQSPCTAILSAQDIRSYLSLRVRDLFVHCLVRRLDAGRVKRLCTVKSAATSAATASGAGGKNAQRRKEEYQQQGTSAAKEEGDGEEQRQQTQQSSTSAQKRKGASEGLMDVERGVMEQDLEASEGHGVDGRLSGAFHAAEVAVGEAEAIMQAMETPADEQMQTEDDIEMEKHPSGAPKKRVFGTGALEDLLPAIDEVDVHFDHELLKFMDLAEQQEQQQGPAAMAMAAAAAAAGVNSKGSGRSKGASGGASRKSSHQAGSGARGGPGSKKEAANAAPFFSLKETNGPATQVPPPQLFNKMSLNTKVVISGAAVAGNGTLAAVPDCRHVPSLATADSVPTPVSSWPKFRFRPRSRLRSGTKGLESATVVEAPAAVAVASITFQEPALSFIGLASLLKRSAAVELMYQTHVTHTAGYVVAS</sequence>
<dbReference type="Proteomes" id="UP000747399">
    <property type="component" value="Unassembled WGS sequence"/>
</dbReference>
<dbReference type="AlphaFoldDB" id="A0A8J4BD99"/>
<dbReference type="EMBL" id="BNCO01000033">
    <property type="protein sequence ID" value="GIL59103.1"/>
    <property type="molecule type" value="Genomic_DNA"/>
</dbReference>
<evidence type="ECO:0000313" key="3">
    <source>
        <dbReference type="Proteomes" id="UP000747399"/>
    </source>
</evidence>
<evidence type="ECO:0000313" key="2">
    <source>
        <dbReference type="EMBL" id="GIL59103.1"/>
    </source>
</evidence>
<gene>
    <name evidence="2" type="ORF">Vafri_14039</name>
</gene>